<feature type="domain" description="Bacterial virulence factor lipase N-terminal" evidence="1">
    <location>
        <begin position="42"/>
        <end position="284"/>
    </location>
</feature>
<dbReference type="Pfam" id="PF12262">
    <property type="entry name" value="Lipase_bact_N"/>
    <property type="match status" value="1"/>
</dbReference>
<dbReference type="SUPFAM" id="SSF53474">
    <property type="entry name" value="alpha/beta-Hydrolases"/>
    <property type="match status" value="1"/>
</dbReference>
<dbReference type="PROSITE" id="PS51257">
    <property type="entry name" value="PROKAR_LIPOPROTEIN"/>
    <property type="match status" value="1"/>
</dbReference>
<dbReference type="RefSeq" id="WP_263712628.1">
    <property type="nucleotide sequence ID" value="NZ_JAOWKX010000005.1"/>
</dbReference>
<evidence type="ECO:0000313" key="2">
    <source>
        <dbReference type="EMBL" id="MCV2885345.1"/>
    </source>
</evidence>
<organism evidence="2 3">
    <name type="scientific">Fluctibacter corallii</name>
    <dbReference type="NCBI Taxonomy" id="2984329"/>
    <lineage>
        <taxon>Bacteria</taxon>
        <taxon>Pseudomonadati</taxon>
        <taxon>Pseudomonadota</taxon>
        <taxon>Gammaproteobacteria</taxon>
        <taxon>Alteromonadales</taxon>
        <taxon>Alteromonadaceae</taxon>
        <taxon>Fluctibacter</taxon>
    </lineage>
</organism>
<dbReference type="EMBL" id="JAOWKX010000005">
    <property type="protein sequence ID" value="MCV2885345.1"/>
    <property type="molecule type" value="Genomic_DNA"/>
</dbReference>
<keyword evidence="3" id="KW-1185">Reference proteome</keyword>
<evidence type="ECO:0000313" key="3">
    <source>
        <dbReference type="Proteomes" id="UP001652504"/>
    </source>
</evidence>
<dbReference type="InterPro" id="IPR025920">
    <property type="entry name" value="Lipase_bact_N"/>
</dbReference>
<protein>
    <recommendedName>
        <fullName evidence="1">Bacterial virulence factor lipase N-terminal domain-containing protein</fullName>
    </recommendedName>
</protein>
<name>A0ABT3A9I5_9ALTE</name>
<dbReference type="Gene3D" id="3.40.50.1820">
    <property type="entry name" value="alpha/beta hydrolase"/>
    <property type="match status" value="1"/>
</dbReference>
<dbReference type="Proteomes" id="UP001652504">
    <property type="component" value="Unassembled WGS sequence"/>
</dbReference>
<proteinExistence type="predicted"/>
<evidence type="ECO:0000259" key="1">
    <source>
        <dbReference type="Pfam" id="PF12262"/>
    </source>
</evidence>
<dbReference type="NCBIfam" id="TIGR03502">
    <property type="entry name" value="lipase_Pla1_cef"/>
    <property type="match status" value="1"/>
</dbReference>
<sequence length="864" mass="89222">MKKLLVSASVAAAFSLAGCGGGDSIDEVRADTPKERPASRIVYDPSGGKLQTPTDLLFALVEQTDDGTLEVPDEIAAQANGGTPDFGNPSVALGAIDGWSTQHPFSIEISHPTGITLDEASAGAPGAVRIFEGAFGGNLDDADCATVSPLAGCKIYSELTFGVDFITKANGDDIAVIPLKPLKNSGQYYVVVTKNLKASDGQSVLGSSTFDLLKADINTLPLATDSQLLLQSLTNSFMAVVTEQGGVNADDITFINTFTTQSGERILDTIKKLQVGTFAQAVAQGMPVETAAQFLPALSVNEATMDNAFDVLAPTLLGADYESLQAVGLDNCAGIIAAVTNPSSPLNATAAGLIGQVGAFCAADLKAGSISLPYYLSTTEPLSTRWKAACTNGLIMNSLGEEQISQLIQDGVISEGPLDEMCQAATAGQAIQLKDLDLTNLQINDLRHVTRYSPIPAMQGTNPDGTQTLDVQITVPNETIIATLAALPGSSVSAITKPASGWPVVILQHGITSKKEDMLAITGALSVAGFATVAIDHPLHGSRGFTIDGEVVNASSGFGGATTDYMNLGSLLTTRDNLRQSIVDGMGLRLGLNAVLDLTGGSVDLDEANVSFLGHSLGSISGIGTVAMSNKSMGGDLAPLDGMYTFKNATFSVPGGGIAGFLVESPSFGSLIKGSLLAKASPDFQAFLAQFAAQTQTPVEDAIPDAFDAFIQMVPEESLAEINATFASFVFAAQTITDAADPNNFAASVVSTTPVLVHEVVGGGTNDDGSVAMPDQVIPNTTENYMSFAGTEPLIRFMGLSPIVSTTQGESVTGAVRFISGEHSSLLRPTASAAATTEMQTQVANYFGSGAQAVVVTNESVVKN</sequence>
<accession>A0ABT3A9I5</accession>
<dbReference type="InterPro" id="IPR020009">
    <property type="entry name" value="VolA/Pla-1/cef"/>
</dbReference>
<reference evidence="2 3" key="1">
    <citation type="submission" date="2022-10" db="EMBL/GenBank/DDBJ databases">
        <title>Aestuariibacter sp. AA17 isolated from Montipora capitata coral fragment.</title>
        <authorList>
            <person name="Emsley S.A."/>
            <person name="Pfannmuller K.M."/>
            <person name="Loughran R.M."/>
            <person name="Shlafstein M."/>
            <person name="Papke E."/>
            <person name="Saw J.H."/>
            <person name="Ushijima B."/>
            <person name="Videau P."/>
        </authorList>
    </citation>
    <scope>NUCLEOTIDE SEQUENCE [LARGE SCALE GENOMIC DNA]</scope>
    <source>
        <strain evidence="2 3">AA17</strain>
    </source>
</reference>
<gene>
    <name evidence="2" type="ORF">OE749_11635</name>
</gene>
<dbReference type="InterPro" id="IPR029058">
    <property type="entry name" value="AB_hydrolase_fold"/>
</dbReference>
<comment type="caution">
    <text evidence="2">The sequence shown here is derived from an EMBL/GenBank/DDBJ whole genome shotgun (WGS) entry which is preliminary data.</text>
</comment>